<accession>A0A078JG24</accession>
<evidence type="ECO:0000313" key="2">
    <source>
        <dbReference type="Proteomes" id="UP000028999"/>
    </source>
</evidence>
<dbReference type="PaxDb" id="3708-A0A078JG24"/>
<evidence type="ECO:0000313" key="1">
    <source>
        <dbReference type="EMBL" id="CDY65430.1"/>
    </source>
</evidence>
<organism evidence="1 2">
    <name type="scientific">Brassica napus</name>
    <name type="common">Rape</name>
    <dbReference type="NCBI Taxonomy" id="3708"/>
    <lineage>
        <taxon>Eukaryota</taxon>
        <taxon>Viridiplantae</taxon>
        <taxon>Streptophyta</taxon>
        <taxon>Embryophyta</taxon>
        <taxon>Tracheophyta</taxon>
        <taxon>Spermatophyta</taxon>
        <taxon>Magnoliopsida</taxon>
        <taxon>eudicotyledons</taxon>
        <taxon>Gunneridae</taxon>
        <taxon>Pentapetalae</taxon>
        <taxon>rosids</taxon>
        <taxon>malvids</taxon>
        <taxon>Brassicales</taxon>
        <taxon>Brassicaceae</taxon>
        <taxon>Brassiceae</taxon>
        <taxon>Brassica</taxon>
    </lineage>
</organism>
<gene>
    <name evidence="1" type="primary">BnaCnng47080D</name>
    <name evidence="1" type="ORF">GSBRNA2T00046579001</name>
</gene>
<dbReference type="EMBL" id="LK034784">
    <property type="protein sequence ID" value="CDY65430.1"/>
    <property type="molecule type" value="Genomic_DNA"/>
</dbReference>
<keyword evidence="2" id="KW-1185">Reference proteome</keyword>
<reference evidence="1 2" key="1">
    <citation type="journal article" date="2014" name="Science">
        <title>Plant genetics. Early allopolyploid evolution in the post-Neolithic Brassica napus oilseed genome.</title>
        <authorList>
            <person name="Chalhoub B."/>
            <person name="Denoeud F."/>
            <person name="Liu S."/>
            <person name="Parkin I.A."/>
            <person name="Tang H."/>
            <person name="Wang X."/>
            <person name="Chiquet J."/>
            <person name="Belcram H."/>
            <person name="Tong C."/>
            <person name="Samans B."/>
            <person name="Correa M."/>
            <person name="Da Silva C."/>
            <person name="Just J."/>
            <person name="Falentin C."/>
            <person name="Koh C.S."/>
            <person name="Le Clainche I."/>
            <person name="Bernard M."/>
            <person name="Bento P."/>
            <person name="Noel B."/>
            <person name="Labadie K."/>
            <person name="Alberti A."/>
            <person name="Charles M."/>
            <person name="Arnaud D."/>
            <person name="Guo H."/>
            <person name="Daviaud C."/>
            <person name="Alamery S."/>
            <person name="Jabbari K."/>
            <person name="Zhao M."/>
            <person name="Edger P.P."/>
            <person name="Chelaifa H."/>
            <person name="Tack D."/>
            <person name="Lassalle G."/>
            <person name="Mestiri I."/>
            <person name="Schnel N."/>
            <person name="Le Paslier M.C."/>
            <person name="Fan G."/>
            <person name="Renault V."/>
            <person name="Bayer P.E."/>
            <person name="Golicz A.A."/>
            <person name="Manoli S."/>
            <person name="Lee T.H."/>
            <person name="Thi V.H."/>
            <person name="Chalabi S."/>
            <person name="Hu Q."/>
            <person name="Fan C."/>
            <person name="Tollenaere R."/>
            <person name="Lu Y."/>
            <person name="Battail C."/>
            <person name="Shen J."/>
            <person name="Sidebottom C.H."/>
            <person name="Wang X."/>
            <person name="Canaguier A."/>
            <person name="Chauveau A."/>
            <person name="Berard A."/>
            <person name="Deniot G."/>
            <person name="Guan M."/>
            <person name="Liu Z."/>
            <person name="Sun F."/>
            <person name="Lim Y.P."/>
            <person name="Lyons E."/>
            <person name="Town C.D."/>
            <person name="Bancroft I."/>
            <person name="Wang X."/>
            <person name="Meng J."/>
            <person name="Ma J."/>
            <person name="Pires J.C."/>
            <person name="King G.J."/>
            <person name="Brunel D."/>
            <person name="Delourme R."/>
            <person name="Renard M."/>
            <person name="Aury J.M."/>
            <person name="Adams K.L."/>
            <person name="Batley J."/>
            <person name="Snowdon R.J."/>
            <person name="Tost J."/>
            <person name="Edwards D."/>
            <person name="Zhou Y."/>
            <person name="Hua W."/>
            <person name="Sharpe A.G."/>
            <person name="Paterson A.H."/>
            <person name="Guan C."/>
            <person name="Wincker P."/>
        </authorList>
    </citation>
    <scope>NUCLEOTIDE SEQUENCE [LARGE SCALE GENOMIC DNA]</scope>
    <source>
        <strain evidence="2">cv. Darmor-bzh</strain>
    </source>
</reference>
<sequence>MRLGLMMIKSLMGWSTTVVPLVIVRLRNVWTSVEWLGMKKLVQVQERDKEEMKITLRLMIRRWLAGEKRNVMCLVCLNLSLRNLEVITIINIITKTYNKMIYH</sequence>
<proteinExistence type="predicted"/>
<protein>
    <submittedName>
        <fullName evidence="1">BnaCnng47080D protein</fullName>
    </submittedName>
</protein>
<dbReference type="Proteomes" id="UP000028999">
    <property type="component" value="Unassembled WGS sequence"/>
</dbReference>
<name>A0A078JG24_BRANA</name>
<dbReference type="AlphaFoldDB" id="A0A078JG24"/>
<dbReference type="Gramene" id="CDY65430">
    <property type="protein sequence ID" value="CDY65430"/>
    <property type="gene ID" value="GSBRNA2T00046579001"/>
</dbReference>